<dbReference type="Proteomes" id="UP001285908">
    <property type="component" value="Unassembled WGS sequence"/>
</dbReference>
<comment type="caution">
    <text evidence="1">The sequence shown here is derived from an EMBL/GenBank/DDBJ whole genome shotgun (WGS) entry which is preliminary data.</text>
</comment>
<name>A0AAJ0I8T6_9PEZI</name>
<organism evidence="1 2">
    <name type="scientific">Neurospora hispaniola</name>
    <dbReference type="NCBI Taxonomy" id="588809"/>
    <lineage>
        <taxon>Eukaryota</taxon>
        <taxon>Fungi</taxon>
        <taxon>Dikarya</taxon>
        <taxon>Ascomycota</taxon>
        <taxon>Pezizomycotina</taxon>
        <taxon>Sordariomycetes</taxon>
        <taxon>Sordariomycetidae</taxon>
        <taxon>Sordariales</taxon>
        <taxon>Sordariaceae</taxon>
        <taxon>Neurospora</taxon>
    </lineage>
</organism>
<dbReference type="RefSeq" id="XP_062693521.1">
    <property type="nucleotide sequence ID" value="XM_062838957.1"/>
</dbReference>
<dbReference type="AlphaFoldDB" id="A0AAJ0I8T6"/>
<reference evidence="1 2" key="1">
    <citation type="journal article" date="2023" name="Mol. Phylogenet. Evol.">
        <title>Genome-scale phylogeny and comparative genomics of the fungal order Sordariales.</title>
        <authorList>
            <person name="Hensen N."/>
            <person name="Bonometti L."/>
            <person name="Westerberg I."/>
            <person name="Brannstrom I.O."/>
            <person name="Guillou S."/>
            <person name="Cros-Aarteil S."/>
            <person name="Calhoun S."/>
            <person name="Haridas S."/>
            <person name="Kuo A."/>
            <person name="Mondo S."/>
            <person name="Pangilinan J."/>
            <person name="Riley R."/>
            <person name="LaButti K."/>
            <person name="Andreopoulos B."/>
            <person name="Lipzen A."/>
            <person name="Chen C."/>
            <person name="Yan M."/>
            <person name="Daum C."/>
            <person name="Ng V."/>
            <person name="Clum A."/>
            <person name="Steindorff A."/>
            <person name="Ohm R.A."/>
            <person name="Martin F."/>
            <person name="Silar P."/>
            <person name="Natvig D.O."/>
            <person name="Lalanne C."/>
            <person name="Gautier V."/>
            <person name="Ament-Velasquez S.L."/>
            <person name="Kruys A."/>
            <person name="Hutchinson M.I."/>
            <person name="Powell A.J."/>
            <person name="Barry K."/>
            <person name="Miller A.N."/>
            <person name="Grigoriev I.V."/>
            <person name="Debuchy R."/>
            <person name="Gladieux P."/>
            <person name="Hiltunen Thoren M."/>
            <person name="Johannesson H."/>
        </authorList>
    </citation>
    <scope>NUCLEOTIDE SEQUENCE [LARGE SCALE GENOMIC DNA]</scope>
    <source>
        <strain evidence="1 2">FGSC 10403</strain>
    </source>
</reference>
<gene>
    <name evidence="1" type="ORF">B0T23DRAFT_405038</name>
</gene>
<proteinExistence type="predicted"/>
<evidence type="ECO:0000313" key="2">
    <source>
        <dbReference type="Proteomes" id="UP001285908"/>
    </source>
</evidence>
<sequence>MGPFVVISIAASSILNTVRANQWFIPRWQRWPSPEQERTEYDEQKWEGAESLVSSRPISVHLTGRRCNIVMAEEECTGHIQPEHEPAASAAF</sequence>
<accession>A0AAJ0I8T6</accession>
<keyword evidence="2" id="KW-1185">Reference proteome</keyword>
<dbReference type="GeneID" id="87876579"/>
<evidence type="ECO:0000313" key="1">
    <source>
        <dbReference type="EMBL" id="KAK3493063.1"/>
    </source>
</evidence>
<dbReference type="EMBL" id="JAULSX010000004">
    <property type="protein sequence ID" value="KAK3493063.1"/>
    <property type="molecule type" value="Genomic_DNA"/>
</dbReference>
<protein>
    <submittedName>
        <fullName evidence="1">Uncharacterized protein</fullName>
    </submittedName>
</protein>